<evidence type="ECO:0000256" key="8">
    <source>
        <dbReference type="ARBA" id="ARBA00022991"/>
    </source>
</evidence>
<evidence type="ECO:0000256" key="15">
    <source>
        <dbReference type="RuleBase" id="RU004951"/>
    </source>
</evidence>
<dbReference type="GO" id="GO:0009881">
    <property type="term" value="F:photoreceptor activity"/>
    <property type="evidence" value="ECO:0007669"/>
    <property type="project" value="UniProtKB-KW"/>
</dbReference>
<dbReference type="Pfam" id="PF00001">
    <property type="entry name" value="7tm_1"/>
    <property type="match status" value="1"/>
</dbReference>
<evidence type="ECO:0000256" key="10">
    <source>
        <dbReference type="ARBA" id="ARBA00023136"/>
    </source>
</evidence>
<feature type="transmembrane region" description="Helical" evidence="15">
    <location>
        <begin position="127"/>
        <end position="153"/>
    </location>
</feature>
<evidence type="ECO:0000256" key="13">
    <source>
        <dbReference type="ARBA" id="ARBA00023224"/>
    </source>
</evidence>
<dbReference type="PROSITE" id="PS50262">
    <property type="entry name" value="G_PROTEIN_RECEP_F1_2"/>
    <property type="match status" value="1"/>
</dbReference>
<dbReference type="GO" id="GO:0016020">
    <property type="term" value="C:membrane"/>
    <property type="evidence" value="ECO:0007669"/>
    <property type="project" value="UniProtKB-SubCell"/>
</dbReference>
<feature type="domain" description="G-protein coupled receptors family 1 profile" evidence="16">
    <location>
        <begin position="106"/>
        <end position="372"/>
    </location>
</feature>
<feature type="transmembrane region" description="Helical" evidence="15">
    <location>
        <begin position="257"/>
        <end position="283"/>
    </location>
</feature>
<dbReference type="AlphaFoldDB" id="A0A553NFC8"/>
<keyword evidence="10 15" id="KW-0472">Membrane</keyword>
<accession>A0A553NFC8</accession>
<comment type="similarity">
    <text evidence="15">Belongs to the G-protein coupled receptor 1 family. Opsin subfamily.</text>
</comment>
<name>A0A553NFC8_TIGCA</name>
<comment type="caution">
    <text evidence="15">Lacks conserved residue(s) required for the propagation of feature annotation.</text>
</comment>
<dbReference type="Proteomes" id="UP000318571">
    <property type="component" value="Chromosome 10"/>
</dbReference>
<keyword evidence="5 15" id="KW-0812">Transmembrane</keyword>
<dbReference type="GO" id="GO:0007601">
    <property type="term" value="P:visual perception"/>
    <property type="evidence" value="ECO:0007669"/>
    <property type="project" value="UniProtKB-KW"/>
</dbReference>
<evidence type="ECO:0000256" key="14">
    <source>
        <dbReference type="ARBA" id="ARBA00023305"/>
    </source>
</evidence>
<evidence type="ECO:0000259" key="16">
    <source>
        <dbReference type="PROSITE" id="PS50262"/>
    </source>
</evidence>
<dbReference type="InterPro" id="IPR017452">
    <property type="entry name" value="GPCR_Rhodpsn_7TM"/>
</dbReference>
<evidence type="ECO:0000256" key="5">
    <source>
        <dbReference type="ARBA" id="ARBA00022692"/>
    </source>
</evidence>
<keyword evidence="4 15" id="KW-0716">Sensory transduction</keyword>
<dbReference type="PRINTS" id="PR00238">
    <property type="entry name" value="OPSIN"/>
</dbReference>
<dbReference type="PROSITE" id="PS00238">
    <property type="entry name" value="OPSIN"/>
    <property type="match status" value="1"/>
</dbReference>
<evidence type="ECO:0000256" key="1">
    <source>
        <dbReference type="ARBA" id="ARBA00004141"/>
    </source>
</evidence>
<evidence type="ECO:0000256" key="3">
    <source>
        <dbReference type="ARBA" id="ARBA00022553"/>
    </source>
</evidence>
<gene>
    <name evidence="17" type="ORF">TCAL_04003</name>
</gene>
<keyword evidence="2 15" id="KW-0600">Photoreceptor protein</keyword>
<feature type="transmembrane region" description="Helical" evidence="15">
    <location>
        <begin position="165"/>
        <end position="184"/>
    </location>
</feature>
<evidence type="ECO:0000256" key="4">
    <source>
        <dbReference type="ARBA" id="ARBA00022606"/>
    </source>
</evidence>
<dbReference type="PRINTS" id="PR00237">
    <property type="entry name" value="GPCRRHODOPSN"/>
</dbReference>
<protein>
    <recommendedName>
        <fullName evidence="16">G-protein coupled receptors family 1 profile domain-containing protein</fullName>
    </recommendedName>
</protein>
<keyword evidence="8 15" id="KW-0157">Chromophore</keyword>
<dbReference type="InterPro" id="IPR000276">
    <property type="entry name" value="GPCR_Rhodpsn"/>
</dbReference>
<dbReference type="SUPFAM" id="SSF81321">
    <property type="entry name" value="Family A G protein-coupled receptor-like"/>
    <property type="match status" value="1"/>
</dbReference>
<evidence type="ECO:0000256" key="7">
    <source>
        <dbReference type="ARBA" id="ARBA00022989"/>
    </source>
</evidence>
<dbReference type="Gene3D" id="1.20.1070.10">
    <property type="entry name" value="Rhodopsin 7-helix transmembrane proteins"/>
    <property type="match status" value="1"/>
</dbReference>
<keyword evidence="11" id="KW-1015">Disulfide bond</keyword>
<comment type="subcellular location">
    <subcellularLocation>
        <location evidence="1 15">Membrane</location>
        <topology evidence="1 15">Multi-pass membrane protein</topology>
    </subcellularLocation>
</comment>
<dbReference type="SMART" id="SM01381">
    <property type="entry name" value="7TM_GPCR_Srsx"/>
    <property type="match status" value="1"/>
</dbReference>
<dbReference type="InterPro" id="IPR001760">
    <property type="entry name" value="Opsin"/>
</dbReference>
<dbReference type="PROSITE" id="PS00237">
    <property type="entry name" value="G_PROTEIN_RECEP_F1_1"/>
    <property type="match status" value="1"/>
</dbReference>
<keyword evidence="3" id="KW-0597">Phosphoprotein</keyword>
<sequence length="409" mass="46014">MKTRLRLRPRDRETVLLKKPEIESFQLLGKMCPKRKTTFIMATPQIFLDENYNLHYPPGAKHTDAASDDVLAVTHEHWTQFPPVHPFIQHFFGILFFVLWVISVSGNGLVIFIFLKIKTLRTPSNMLVVALAFSDFIMICSLAPPLFINVFIGKYWAFGPLGCELYGFLGGVFGCASLWMIIMIGYDRYNVIVKGFNGVKTTPCIAFLMIIFSFAYSTAVCLPPLLKVWGSYKLEGLLLTCSFDYITDDWVNKSFTLFFFIGCYGLPMCFIIYFYSQIVYAVVAHERALKAQAKKMNVESLRSNTDANAESAEVRIAKVAITNICLWLLAWTPYAAIAMIGQFGGAHLLTPVVTQLPSFLAKTASCFNPIVYAVSHPKYREALTKELPCLGIKEHSETEDTKTTAVSSE</sequence>
<keyword evidence="9 15" id="KW-0297">G-protein coupled receptor</keyword>
<dbReference type="GO" id="GO:0007602">
    <property type="term" value="P:phototransduction"/>
    <property type="evidence" value="ECO:0007669"/>
    <property type="project" value="UniProtKB-KW"/>
</dbReference>
<evidence type="ECO:0000256" key="11">
    <source>
        <dbReference type="ARBA" id="ARBA00023157"/>
    </source>
</evidence>
<dbReference type="EMBL" id="VCGU01000458">
    <property type="protein sequence ID" value="TRY64153.1"/>
    <property type="molecule type" value="Genomic_DNA"/>
</dbReference>
<dbReference type="GO" id="GO:0004930">
    <property type="term" value="F:G protein-coupled receptor activity"/>
    <property type="evidence" value="ECO:0007669"/>
    <property type="project" value="UniProtKB-KW"/>
</dbReference>
<evidence type="ECO:0000256" key="6">
    <source>
        <dbReference type="ARBA" id="ARBA00022925"/>
    </source>
</evidence>
<feature type="transmembrane region" description="Helical" evidence="15">
    <location>
        <begin position="91"/>
        <end position="115"/>
    </location>
</feature>
<dbReference type="InterPro" id="IPR027430">
    <property type="entry name" value="Retinal_BS"/>
</dbReference>
<keyword evidence="6 15" id="KW-0681">Retinal protein</keyword>
<keyword evidence="12 15" id="KW-0675">Receptor</keyword>
<reference evidence="17 18" key="1">
    <citation type="journal article" date="2018" name="Nat. Ecol. Evol.">
        <title>Genomic signatures of mitonuclear coevolution across populations of Tigriopus californicus.</title>
        <authorList>
            <person name="Barreto F.S."/>
            <person name="Watson E.T."/>
            <person name="Lima T.G."/>
            <person name="Willett C.S."/>
            <person name="Edmands S."/>
            <person name="Li W."/>
            <person name="Burton R.S."/>
        </authorList>
    </citation>
    <scope>NUCLEOTIDE SEQUENCE [LARGE SCALE GENOMIC DNA]</scope>
    <source>
        <strain evidence="17 18">San Diego</strain>
    </source>
</reference>
<evidence type="ECO:0000313" key="18">
    <source>
        <dbReference type="Proteomes" id="UP000318571"/>
    </source>
</evidence>
<proteinExistence type="inferred from homology"/>
<dbReference type="FunFam" id="1.20.1070.10:FF:000044">
    <property type="entry name" value="Opsin, ultraviolet-sensitive"/>
    <property type="match status" value="1"/>
</dbReference>
<keyword evidence="18" id="KW-1185">Reference proteome</keyword>
<organism evidence="17 18">
    <name type="scientific">Tigriopus californicus</name>
    <name type="common">Marine copepod</name>
    <dbReference type="NCBI Taxonomy" id="6832"/>
    <lineage>
        <taxon>Eukaryota</taxon>
        <taxon>Metazoa</taxon>
        <taxon>Ecdysozoa</taxon>
        <taxon>Arthropoda</taxon>
        <taxon>Crustacea</taxon>
        <taxon>Multicrustacea</taxon>
        <taxon>Hexanauplia</taxon>
        <taxon>Copepoda</taxon>
        <taxon>Harpacticoida</taxon>
        <taxon>Harpacticidae</taxon>
        <taxon>Tigriopus</taxon>
    </lineage>
</organism>
<evidence type="ECO:0000313" key="17">
    <source>
        <dbReference type="EMBL" id="TRY64153.1"/>
    </source>
</evidence>
<dbReference type="PANTHER" id="PTHR24240">
    <property type="entry name" value="OPSIN"/>
    <property type="match status" value="1"/>
</dbReference>
<dbReference type="InterPro" id="IPR050125">
    <property type="entry name" value="GPCR_opsins"/>
</dbReference>
<keyword evidence="7 15" id="KW-1133">Transmembrane helix</keyword>
<keyword evidence="14" id="KW-0844">Vision</keyword>
<keyword evidence="13 15" id="KW-0807">Transducer</keyword>
<evidence type="ECO:0000256" key="12">
    <source>
        <dbReference type="ARBA" id="ARBA00023170"/>
    </source>
</evidence>
<dbReference type="CDD" id="cd15079">
    <property type="entry name" value="7tmA_photoreceptors_insect"/>
    <property type="match status" value="1"/>
</dbReference>
<comment type="caution">
    <text evidence="17">The sequence shown here is derived from an EMBL/GenBank/DDBJ whole genome shotgun (WGS) entry which is preliminary data.</text>
</comment>
<dbReference type="OMA" id="WKMAKIV"/>
<evidence type="ECO:0000256" key="2">
    <source>
        <dbReference type="ARBA" id="ARBA00022543"/>
    </source>
</evidence>
<dbReference type="STRING" id="6832.A0A553NFC8"/>
<evidence type="ECO:0000256" key="9">
    <source>
        <dbReference type="ARBA" id="ARBA00023040"/>
    </source>
</evidence>
<feature type="transmembrane region" description="Helical" evidence="15">
    <location>
        <begin position="205"/>
        <end position="226"/>
    </location>
</feature>
<dbReference type="PRINTS" id="PR00577">
    <property type="entry name" value="OPSINRH3RH4"/>
</dbReference>